<gene>
    <name evidence="2" type="ORF">ACFOWM_11170</name>
</gene>
<organism evidence="2 3">
    <name type="scientific">Ferruginibacter yonginensis</name>
    <dbReference type="NCBI Taxonomy" id="1310416"/>
    <lineage>
        <taxon>Bacteria</taxon>
        <taxon>Pseudomonadati</taxon>
        <taxon>Bacteroidota</taxon>
        <taxon>Chitinophagia</taxon>
        <taxon>Chitinophagales</taxon>
        <taxon>Chitinophagaceae</taxon>
        <taxon>Ferruginibacter</taxon>
    </lineage>
</organism>
<protein>
    <submittedName>
        <fullName evidence="2">WG repeat-containing protein</fullName>
    </submittedName>
</protein>
<dbReference type="PANTHER" id="PTHR37841:SF1">
    <property type="entry name" value="DUF3298 DOMAIN-CONTAINING PROTEIN"/>
    <property type="match status" value="1"/>
</dbReference>
<dbReference type="InterPro" id="IPR032774">
    <property type="entry name" value="WG_beta_rep"/>
</dbReference>
<dbReference type="RefSeq" id="WP_379710007.1">
    <property type="nucleotide sequence ID" value="NZ_JBHSCZ010000002.1"/>
</dbReference>
<dbReference type="Proteomes" id="UP001595907">
    <property type="component" value="Unassembled WGS sequence"/>
</dbReference>
<accession>A0ABV8QWV4</accession>
<keyword evidence="3" id="KW-1185">Reference proteome</keyword>
<feature type="signal peptide" evidence="1">
    <location>
        <begin position="1"/>
        <end position="20"/>
    </location>
</feature>
<sequence>MKQKYSFLLVLLAISTSLFAQTIDYSLVPYRQGNKWGFADAQKNIVIAPKYNDVNWFSEGLAAVQIGSKWGYINKQGKLVIPAKFTVAKSFRKGYVPNANKAGGDSILFAGASLDASGYEKCITAKGVVLTKCPAINENAVVENRIPIESVTIEKTYSLPNNNGLFDKVVDDYKVPGNDETFYIAQKNNLYGVFNSKFETIVPFEYNSIKRIQSNGTQFLQVRKNEMNGIIKGDGVQDIAPEYSNLVLIKADNNKDYVIVKKDGKTYVKDIMNNDVISNSFADITYDNNGGFVVTDNNNMKGFYFMDNTTIAPKYADVRIINRNSKYLQIKTSSGKVGYINTNGDEFFVE</sequence>
<name>A0ABV8QWV4_9BACT</name>
<comment type="caution">
    <text evidence="2">The sequence shown here is derived from an EMBL/GenBank/DDBJ whole genome shotgun (WGS) entry which is preliminary data.</text>
</comment>
<dbReference type="PANTHER" id="PTHR37841">
    <property type="entry name" value="GLR2918 PROTEIN"/>
    <property type="match status" value="1"/>
</dbReference>
<dbReference type="EMBL" id="JBHSCZ010000002">
    <property type="protein sequence ID" value="MFC4263444.1"/>
    <property type="molecule type" value="Genomic_DNA"/>
</dbReference>
<proteinExistence type="predicted"/>
<evidence type="ECO:0000313" key="3">
    <source>
        <dbReference type="Proteomes" id="UP001595907"/>
    </source>
</evidence>
<reference evidence="3" key="1">
    <citation type="journal article" date="2019" name="Int. J. Syst. Evol. Microbiol.">
        <title>The Global Catalogue of Microorganisms (GCM) 10K type strain sequencing project: providing services to taxonomists for standard genome sequencing and annotation.</title>
        <authorList>
            <consortium name="The Broad Institute Genomics Platform"/>
            <consortium name="The Broad Institute Genome Sequencing Center for Infectious Disease"/>
            <person name="Wu L."/>
            <person name="Ma J."/>
        </authorList>
    </citation>
    <scope>NUCLEOTIDE SEQUENCE [LARGE SCALE GENOMIC DNA]</scope>
    <source>
        <strain evidence="3">CECT 8289</strain>
    </source>
</reference>
<keyword evidence="1" id="KW-0732">Signal</keyword>
<dbReference type="Pfam" id="PF14903">
    <property type="entry name" value="WG_beta_rep"/>
    <property type="match status" value="2"/>
</dbReference>
<evidence type="ECO:0000256" key="1">
    <source>
        <dbReference type="SAM" id="SignalP"/>
    </source>
</evidence>
<evidence type="ECO:0000313" key="2">
    <source>
        <dbReference type="EMBL" id="MFC4263444.1"/>
    </source>
</evidence>
<feature type="chain" id="PRO_5046752513" evidence="1">
    <location>
        <begin position="21"/>
        <end position="350"/>
    </location>
</feature>